<evidence type="ECO:0000256" key="1">
    <source>
        <dbReference type="SAM" id="Phobius"/>
    </source>
</evidence>
<gene>
    <name evidence="2" type="ordered locus">Reut_A1129</name>
</gene>
<keyword evidence="1" id="KW-1133">Transmembrane helix</keyword>
<name>Q473C6_CUPPJ</name>
<protein>
    <submittedName>
        <fullName evidence="2">Uncharacterized protein</fullName>
    </submittedName>
</protein>
<feature type="transmembrane region" description="Helical" evidence="1">
    <location>
        <begin position="21"/>
        <end position="39"/>
    </location>
</feature>
<dbReference type="OrthoDB" id="9153521at2"/>
<evidence type="ECO:0000313" key="2">
    <source>
        <dbReference type="EMBL" id="AAZ60507.1"/>
    </source>
</evidence>
<dbReference type="HOGENOM" id="CLU_109784_0_0_4"/>
<keyword evidence="1" id="KW-0812">Transmembrane</keyword>
<dbReference type="KEGG" id="reu:Reut_A1129"/>
<reference evidence="2" key="1">
    <citation type="submission" date="2005-08" db="EMBL/GenBank/DDBJ databases">
        <title>Complete sequence of Chromosome1 of Ralstonia eutropha JMP134.</title>
        <authorList>
            <person name="Copeland A."/>
            <person name="Lucas S."/>
            <person name="Lapidus A."/>
            <person name="Barry K."/>
            <person name="Detter J.C."/>
            <person name="Glavina T."/>
            <person name="Hammon N."/>
            <person name="Israni S."/>
            <person name="Pitluck S."/>
            <person name="Goltsman E."/>
            <person name="Martinez M."/>
            <person name="Schmutz J."/>
            <person name="Larimer F."/>
            <person name="Land M."/>
            <person name="Lykidis A."/>
            <person name="Richardson P."/>
        </authorList>
    </citation>
    <scope>NUCLEOTIDE SEQUENCE</scope>
    <source>
        <strain evidence="2">JMP134</strain>
    </source>
</reference>
<organism evidence="2">
    <name type="scientific">Cupriavidus pinatubonensis (strain JMP 134 / LMG 1197)</name>
    <name type="common">Cupriavidus necator (strain JMP 134)</name>
    <dbReference type="NCBI Taxonomy" id="264198"/>
    <lineage>
        <taxon>Bacteria</taxon>
        <taxon>Pseudomonadati</taxon>
        <taxon>Pseudomonadota</taxon>
        <taxon>Betaproteobacteria</taxon>
        <taxon>Burkholderiales</taxon>
        <taxon>Burkholderiaceae</taxon>
        <taxon>Cupriavidus</taxon>
    </lineage>
</organism>
<sequence>MTGEAHKHSGLKHRAMEELRAFWIITFYLFLLIGTFMVYRRLLLSEFDVVYLNYGFAFFEALIIAKVIMIGDALKLGRRFESGPLAVSVIYKSLVYGGLVFFLGALEHVLDGLTHKQNLDGIVHGMIEYGVYELLARTVMMFGAFIPFFAFWEVGRVIGPQKLAAMFFGRNERTS</sequence>
<feature type="transmembrane region" description="Helical" evidence="1">
    <location>
        <begin position="51"/>
        <end position="71"/>
    </location>
</feature>
<keyword evidence="1" id="KW-0472">Membrane</keyword>
<dbReference type="eggNOG" id="ENOG5032VUR">
    <property type="taxonomic scope" value="Bacteria"/>
</dbReference>
<accession>Q473C6</accession>
<feature type="transmembrane region" description="Helical" evidence="1">
    <location>
        <begin position="83"/>
        <end position="106"/>
    </location>
</feature>
<proteinExistence type="predicted"/>
<feature type="transmembrane region" description="Helical" evidence="1">
    <location>
        <begin position="134"/>
        <end position="152"/>
    </location>
</feature>
<dbReference type="AlphaFoldDB" id="Q473C6"/>
<dbReference type="EMBL" id="CP000090">
    <property type="protein sequence ID" value="AAZ60507.1"/>
    <property type="molecule type" value="Genomic_DNA"/>
</dbReference>